<dbReference type="Proteomes" id="UP000250140">
    <property type="component" value="Unassembled WGS sequence"/>
</dbReference>
<keyword evidence="1" id="KW-0812">Transmembrane</keyword>
<accession>A0A8E2FBK1</accession>
<proteinExistence type="predicted"/>
<evidence type="ECO:0000313" key="3">
    <source>
        <dbReference type="Proteomes" id="UP000250140"/>
    </source>
</evidence>
<keyword evidence="3" id="KW-1185">Reference proteome</keyword>
<gene>
    <name evidence="2" type="ORF">AOQ84DRAFT_359153</name>
</gene>
<organism evidence="2 3">
    <name type="scientific">Glonium stellatum</name>
    <dbReference type="NCBI Taxonomy" id="574774"/>
    <lineage>
        <taxon>Eukaryota</taxon>
        <taxon>Fungi</taxon>
        <taxon>Dikarya</taxon>
        <taxon>Ascomycota</taxon>
        <taxon>Pezizomycotina</taxon>
        <taxon>Dothideomycetes</taxon>
        <taxon>Pleosporomycetidae</taxon>
        <taxon>Gloniales</taxon>
        <taxon>Gloniaceae</taxon>
        <taxon>Glonium</taxon>
    </lineage>
</organism>
<evidence type="ECO:0000256" key="1">
    <source>
        <dbReference type="SAM" id="Phobius"/>
    </source>
</evidence>
<name>A0A8E2FBK1_9PEZI</name>
<protein>
    <submittedName>
        <fullName evidence="2">Uncharacterized protein</fullName>
    </submittedName>
</protein>
<keyword evidence="1" id="KW-0472">Membrane</keyword>
<evidence type="ECO:0000313" key="2">
    <source>
        <dbReference type="EMBL" id="OCL14161.1"/>
    </source>
</evidence>
<dbReference type="EMBL" id="KV748610">
    <property type="protein sequence ID" value="OCL14161.1"/>
    <property type="molecule type" value="Genomic_DNA"/>
</dbReference>
<keyword evidence="1" id="KW-1133">Transmembrane helix</keyword>
<dbReference type="OrthoDB" id="440424at2759"/>
<dbReference type="AlphaFoldDB" id="A0A8E2FBK1"/>
<feature type="transmembrane region" description="Helical" evidence="1">
    <location>
        <begin position="43"/>
        <end position="63"/>
    </location>
</feature>
<sequence length="127" mass="12473">MLKANIPKILAVVAEKSRKLIAGTFPQAAVQNAKWVAANPGRAATYGTAGVGLVLVAAPALVAAPRLGVSSIGSVVSPSLFATLQSAGAGGYGVATIYPVAQVMGGTIASAAGACVAWAKPKSRSKA</sequence>
<feature type="transmembrane region" description="Helical" evidence="1">
    <location>
        <begin position="100"/>
        <end position="119"/>
    </location>
</feature>
<reference evidence="2 3" key="1">
    <citation type="journal article" date="2016" name="Nat. Commun.">
        <title>Ectomycorrhizal ecology is imprinted in the genome of the dominant symbiotic fungus Cenococcum geophilum.</title>
        <authorList>
            <consortium name="DOE Joint Genome Institute"/>
            <person name="Peter M."/>
            <person name="Kohler A."/>
            <person name="Ohm R.A."/>
            <person name="Kuo A."/>
            <person name="Krutzmann J."/>
            <person name="Morin E."/>
            <person name="Arend M."/>
            <person name="Barry K.W."/>
            <person name="Binder M."/>
            <person name="Choi C."/>
            <person name="Clum A."/>
            <person name="Copeland A."/>
            <person name="Grisel N."/>
            <person name="Haridas S."/>
            <person name="Kipfer T."/>
            <person name="LaButti K."/>
            <person name="Lindquist E."/>
            <person name="Lipzen A."/>
            <person name="Maire R."/>
            <person name="Meier B."/>
            <person name="Mihaltcheva S."/>
            <person name="Molinier V."/>
            <person name="Murat C."/>
            <person name="Poggeler S."/>
            <person name="Quandt C.A."/>
            <person name="Sperisen C."/>
            <person name="Tritt A."/>
            <person name="Tisserant E."/>
            <person name="Crous P.W."/>
            <person name="Henrissat B."/>
            <person name="Nehls U."/>
            <person name="Egli S."/>
            <person name="Spatafora J.W."/>
            <person name="Grigoriev I.V."/>
            <person name="Martin F.M."/>
        </authorList>
    </citation>
    <scope>NUCLEOTIDE SEQUENCE [LARGE SCALE GENOMIC DNA]</scope>
    <source>
        <strain evidence="2 3">CBS 207.34</strain>
    </source>
</reference>